<gene>
    <name evidence="1" type="ORF">GPECTOR_10g1140</name>
</gene>
<evidence type="ECO:0000313" key="2">
    <source>
        <dbReference type="Proteomes" id="UP000075714"/>
    </source>
</evidence>
<dbReference type="AlphaFoldDB" id="A0A150GQJ6"/>
<dbReference type="Proteomes" id="UP000075714">
    <property type="component" value="Unassembled WGS sequence"/>
</dbReference>
<name>A0A150GQJ6_GONPE</name>
<dbReference type="GO" id="GO:0071944">
    <property type="term" value="C:cell periphery"/>
    <property type="evidence" value="ECO:0007669"/>
    <property type="project" value="TreeGrafter"/>
</dbReference>
<protein>
    <submittedName>
        <fullName evidence="1">Uncharacterized protein</fullName>
    </submittedName>
</protein>
<dbReference type="GO" id="GO:0004620">
    <property type="term" value="F:phospholipase activity"/>
    <property type="evidence" value="ECO:0007669"/>
    <property type="project" value="TreeGrafter"/>
</dbReference>
<dbReference type="GO" id="GO:0030149">
    <property type="term" value="P:sphingolipid catabolic process"/>
    <property type="evidence" value="ECO:0007669"/>
    <property type="project" value="TreeGrafter"/>
</dbReference>
<comment type="caution">
    <text evidence="1">The sequence shown here is derived from an EMBL/GenBank/DDBJ whole genome shotgun (WGS) entry which is preliminary data.</text>
</comment>
<dbReference type="GO" id="GO:0046513">
    <property type="term" value="P:ceramide biosynthetic process"/>
    <property type="evidence" value="ECO:0007669"/>
    <property type="project" value="TreeGrafter"/>
</dbReference>
<dbReference type="PANTHER" id="PTHR12393">
    <property type="entry name" value="SPHINGOMYELIN PHOSPHODIESTERASE RELATED"/>
    <property type="match status" value="1"/>
</dbReference>
<dbReference type="InterPro" id="IPR036770">
    <property type="entry name" value="Ankyrin_rpt-contain_sf"/>
</dbReference>
<keyword evidence="2" id="KW-1185">Reference proteome</keyword>
<dbReference type="GO" id="GO:0016020">
    <property type="term" value="C:membrane"/>
    <property type="evidence" value="ECO:0007669"/>
    <property type="project" value="TreeGrafter"/>
</dbReference>
<evidence type="ECO:0000313" key="1">
    <source>
        <dbReference type="EMBL" id="KXZ52117.1"/>
    </source>
</evidence>
<sequence length="597" mass="62766">MAKASTALPNVWLPELVELFARYLDPRFVVCTLRMVDKATAEQFRGRPEFSLHLSQPVPPQAFAAHWGPPGAIRDLTLAQRHQLLRLTAASGVVANLEVALGAAGCIPQRPQHEQNLGAAAAKGCTDAVRYLLALGGSRAEAIDYFLNVAAKAGHQGVCEVLLSHERSGGVRQEHVTNALRGGHPQLADWLLQQCWKAPIGPAVSLAPLGISGCISVLHAAAEGCSLVTLQSLYGRCRGVAVGGVAKILSAAAGSRTADWQAKVEWWEPKMPPEARHQQDTGVCQAAAACPDAEERLAWLLDRGYLADKDAASRALEANNAAALELLLQRGLRPEPGSVAYAAGAGCLEALKTLLEHGCPLDAAGVARAAAEGGQLRVLVWAVEQLGASVQDPPVVDAAVRGCDLEALRWLRQHGCPLDGAWLALSAAQRGQLAVLAWAAEELGASLQSAALMDAAAASGRKEVMAWLRERGCPWGTGAFALATGAGCEAALEWLVEQGCPMPAHGGPYYEAACNVDLSTLRCLARLGCPWGLANGGGAAFAMCTQPYCSPSLPVLRLLLELGCPVNWEACRGRAQHLPADVRGWLLAEADAARGVA</sequence>
<dbReference type="GO" id="GO:0005783">
    <property type="term" value="C:endoplasmic reticulum"/>
    <property type="evidence" value="ECO:0007669"/>
    <property type="project" value="TreeGrafter"/>
</dbReference>
<organism evidence="1 2">
    <name type="scientific">Gonium pectorale</name>
    <name type="common">Green alga</name>
    <dbReference type="NCBI Taxonomy" id="33097"/>
    <lineage>
        <taxon>Eukaryota</taxon>
        <taxon>Viridiplantae</taxon>
        <taxon>Chlorophyta</taxon>
        <taxon>core chlorophytes</taxon>
        <taxon>Chlorophyceae</taxon>
        <taxon>CS clade</taxon>
        <taxon>Chlamydomonadales</taxon>
        <taxon>Volvocaceae</taxon>
        <taxon>Gonium</taxon>
    </lineage>
</organism>
<dbReference type="EMBL" id="LSYV01000011">
    <property type="protein sequence ID" value="KXZ52117.1"/>
    <property type="molecule type" value="Genomic_DNA"/>
</dbReference>
<dbReference type="Gene3D" id="1.25.40.20">
    <property type="entry name" value="Ankyrin repeat-containing domain"/>
    <property type="match status" value="2"/>
</dbReference>
<accession>A0A150GQJ6</accession>
<reference evidence="2" key="1">
    <citation type="journal article" date="2016" name="Nat. Commun.">
        <title>The Gonium pectorale genome demonstrates co-option of cell cycle regulation during the evolution of multicellularity.</title>
        <authorList>
            <person name="Hanschen E.R."/>
            <person name="Marriage T.N."/>
            <person name="Ferris P.J."/>
            <person name="Hamaji T."/>
            <person name="Toyoda A."/>
            <person name="Fujiyama A."/>
            <person name="Neme R."/>
            <person name="Noguchi H."/>
            <person name="Minakuchi Y."/>
            <person name="Suzuki M."/>
            <person name="Kawai-Toyooka H."/>
            <person name="Smith D.R."/>
            <person name="Sparks H."/>
            <person name="Anderson J."/>
            <person name="Bakaric R."/>
            <person name="Luria V."/>
            <person name="Karger A."/>
            <person name="Kirschner M.W."/>
            <person name="Durand P.M."/>
            <person name="Michod R.E."/>
            <person name="Nozaki H."/>
            <person name="Olson B.J."/>
        </authorList>
    </citation>
    <scope>NUCLEOTIDE SEQUENCE [LARGE SCALE GENOMIC DNA]</scope>
    <source>
        <strain evidence="2">NIES-2863</strain>
    </source>
</reference>
<dbReference type="SUPFAM" id="SSF48403">
    <property type="entry name" value="Ankyrin repeat"/>
    <property type="match status" value="1"/>
</dbReference>
<dbReference type="PANTHER" id="PTHR12393:SF6">
    <property type="entry name" value="SPHINGOMYELIN PHOSPHODIESTERASE 2"/>
    <property type="match status" value="1"/>
</dbReference>
<proteinExistence type="predicted"/>